<feature type="region of interest" description="Disordered" evidence="1">
    <location>
        <begin position="37"/>
        <end position="280"/>
    </location>
</feature>
<evidence type="ECO:0000313" key="3">
    <source>
        <dbReference type="Proteomes" id="UP000028828"/>
    </source>
</evidence>
<protein>
    <submittedName>
        <fullName evidence="2">RNA recognition motif-containing protein</fullName>
    </submittedName>
</protein>
<dbReference type="Proteomes" id="UP000028828">
    <property type="component" value="Unassembled WGS sequence"/>
</dbReference>
<feature type="compositionally biased region" description="Basic and acidic residues" evidence="1">
    <location>
        <begin position="230"/>
        <end position="242"/>
    </location>
</feature>
<organism evidence="2 3">
    <name type="scientific">Toxoplasma gondii p89</name>
    <dbReference type="NCBI Taxonomy" id="943119"/>
    <lineage>
        <taxon>Eukaryota</taxon>
        <taxon>Sar</taxon>
        <taxon>Alveolata</taxon>
        <taxon>Apicomplexa</taxon>
        <taxon>Conoidasida</taxon>
        <taxon>Coccidia</taxon>
        <taxon>Eucoccidiorida</taxon>
        <taxon>Eimeriorina</taxon>
        <taxon>Sarcocystidae</taxon>
        <taxon>Toxoplasma</taxon>
    </lineage>
</organism>
<evidence type="ECO:0000256" key="1">
    <source>
        <dbReference type="SAM" id="MobiDB-lite"/>
    </source>
</evidence>
<accession>A0A086JKS8</accession>
<feature type="compositionally biased region" description="Basic and acidic residues" evidence="1">
    <location>
        <begin position="191"/>
        <end position="202"/>
    </location>
</feature>
<proteinExistence type="predicted"/>
<feature type="compositionally biased region" description="Basic and acidic residues" evidence="1">
    <location>
        <begin position="169"/>
        <end position="181"/>
    </location>
</feature>
<feature type="compositionally biased region" description="Basic and acidic residues" evidence="1">
    <location>
        <begin position="94"/>
        <end position="115"/>
    </location>
</feature>
<feature type="compositionally biased region" description="Basic and acidic residues" evidence="1">
    <location>
        <begin position="128"/>
        <end position="143"/>
    </location>
</feature>
<reference evidence="2 3" key="1">
    <citation type="submission" date="2014-03" db="EMBL/GenBank/DDBJ databases">
        <authorList>
            <person name="Sibley D."/>
            <person name="Venepally P."/>
            <person name="Karamycheva S."/>
            <person name="Hadjithomas M."/>
            <person name="Khan A."/>
            <person name="Brunk B."/>
            <person name="Roos D."/>
            <person name="Caler E."/>
            <person name="Lorenzi H."/>
        </authorList>
    </citation>
    <scope>NUCLEOTIDE SEQUENCE [LARGE SCALE GENOMIC DNA]</scope>
    <source>
        <strain evidence="3">p89</strain>
    </source>
</reference>
<evidence type="ECO:0000313" key="2">
    <source>
        <dbReference type="EMBL" id="KFG32746.1"/>
    </source>
</evidence>
<feature type="compositionally biased region" description="Gly residues" evidence="1">
    <location>
        <begin position="146"/>
        <end position="156"/>
    </location>
</feature>
<dbReference type="VEuPathDB" id="ToxoDB:TGP89_265250B"/>
<comment type="caution">
    <text evidence="2">The sequence shown here is derived from an EMBL/GenBank/DDBJ whole genome shotgun (WGS) entry which is preliminary data.</text>
</comment>
<name>A0A086JKS8_TOXGO</name>
<dbReference type="AlphaFoldDB" id="A0A086JKS8"/>
<sequence length="280" mass="29760">MKEREICFALDVFLVCGFSARPPKLNPAIFGAAKPIDDPVAKRQPTGSGASPAFGDSLATASSERRASGAGPVSPRGETGAGLGPADMSVPSLKRGDAAKGRGAAEKPADKETRGPRGASARGSVLFARREETQTGTTEDGRQKGRAGGSQKGPEGGEQTTVAHTHPGPGRDRGEKERDEWSGLYSGAWRHSAERHAEKDAGEDPSAGAKGQQALQEDEHGRRTSGISKGEARTETERKPSRTGDPFGGARPRDEFEWQRKKVRARDRPRNNEKKGGEGW</sequence>
<dbReference type="EMBL" id="AEYI02001827">
    <property type="protein sequence ID" value="KFG32746.1"/>
    <property type="molecule type" value="Genomic_DNA"/>
</dbReference>
<feature type="compositionally biased region" description="Basic and acidic residues" evidence="1">
    <location>
        <begin position="251"/>
        <end position="280"/>
    </location>
</feature>
<gene>
    <name evidence="2" type="ORF">TGP89_265250B</name>
</gene>